<protein>
    <submittedName>
        <fullName evidence="2">Uncharacterized protein</fullName>
    </submittedName>
</protein>
<dbReference type="AlphaFoldDB" id="A0A1I8BVW4"/>
<dbReference type="WBParaSite" id="MhA1_Contig694.frz3.gene3">
    <property type="protein sequence ID" value="MhA1_Contig694.frz3.gene3"/>
    <property type="gene ID" value="MhA1_Contig694.frz3.gene3"/>
</dbReference>
<organism evidence="1 2">
    <name type="scientific">Meloidogyne hapla</name>
    <name type="common">Root-knot nematode worm</name>
    <dbReference type="NCBI Taxonomy" id="6305"/>
    <lineage>
        <taxon>Eukaryota</taxon>
        <taxon>Metazoa</taxon>
        <taxon>Ecdysozoa</taxon>
        <taxon>Nematoda</taxon>
        <taxon>Chromadorea</taxon>
        <taxon>Rhabditida</taxon>
        <taxon>Tylenchina</taxon>
        <taxon>Tylenchomorpha</taxon>
        <taxon>Tylenchoidea</taxon>
        <taxon>Meloidogynidae</taxon>
        <taxon>Meloidogyninae</taxon>
        <taxon>Meloidogyne</taxon>
    </lineage>
</organism>
<dbReference type="Proteomes" id="UP000095281">
    <property type="component" value="Unplaced"/>
</dbReference>
<sequence length="85" mass="10015">MSITTLKTLLVEKMITDIELNEPKNEKEVTEVKMINNEKEINKTETSTLAISHAKSEKDDELEFYWKLARVICDWDAKNQRDEEK</sequence>
<keyword evidence="1" id="KW-1185">Reference proteome</keyword>
<accession>A0A1I8BVW4</accession>
<evidence type="ECO:0000313" key="1">
    <source>
        <dbReference type="Proteomes" id="UP000095281"/>
    </source>
</evidence>
<evidence type="ECO:0000313" key="2">
    <source>
        <dbReference type="WBParaSite" id="MhA1_Contig694.frz3.gene3"/>
    </source>
</evidence>
<proteinExistence type="predicted"/>
<reference evidence="2" key="1">
    <citation type="submission" date="2016-11" db="UniProtKB">
        <authorList>
            <consortium name="WormBaseParasite"/>
        </authorList>
    </citation>
    <scope>IDENTIFICATION</scope>
</reference>
<name>A0A1I8BVW4_MELHA</name>